<evidence type="ECO:0000313" key="1">
    <source>
        <dbReference type="EMBL" id="MBD1371039.1"/>
    </source>
</evidence>
<evidence type="ECO:0000313" key="2">
    <source>
        <dbReference type="Proteomes" id="UP000661691"/>
    </source>
</evidence>
<protein>
    <submittedName>
        <fullName evidence="1">IS66 family insertion sequence element accessory protein TnpB</fullName>
    </submittedName>
</protein>
<dbReference type="EMBL" id="JACXAH010000002">
    <property type="protein sequence ID" value="MBD1371039.1"/>
    <property type="molecule type" value="Genomic_DNA"/>
</dbReference>
<dbReference type="InterPro" id="IPR008878">
    <property type="entry name" value="Transposase_IS66_Orf2"/>
</dbReference>
<reference evidence="1" key="1">
    <citation type="submission" date="2020-09" db="EMBL/GenBank/DDBJ databases">
        <title>A novel bacterium of genus Hazenella, isolated from South China Sea.</title>
        <authorList>
            <person name="Huang H."/>
            <person name="Mo K."/>
            <person name="Hu Y."/>
        </authorList>
    </citation>
    <scope>NUCLEOTIDE SEQUENCE</scope>
    <source>
        <strain evidence="1">IB182357</strain>
    </source>
</reference>
<accession>A0A926RTD8</accession>
<organism evidence="1 2">
    <name type="scientific">Polycladospora coralii</name>
    <dbReference type="NCBI Taxonomy" id="2771432"/>
    <lineage>
        <taxon>Bacteria</taxon>
        <taxon>Bacillati</taxon>
        <taxon>Bacillota</taxon>
        <taxon>Bacilli</taxon>
        <taxon>Bacillales</taxon>
        <taxon>Thermoactinomycetaceae</taxon>
        <taxon>Polycladospora</taxon>
    </lineage>
</organism>
<dbReference type="Proteomes" id="UP000661691">
    <property type="component" value="Unassembled WGS sequence"/>
</dbReference>
<name>A0A926RTD8_9BACL</name>
<dbReference type="AlphaFoldDB" id="A0A926RTD8"/>
<comment type="caution">
    <text evidence="1">The sequence shown here is derived from an EMBL/GenBank/DDBJ whole genome shotgun (WGS) entry which is preliminary data.</text>
</comment>
<dbReference type="NCBIfam" id="NF033819">
    <property type="entry name" value="IS66_TnpB"/>
    <property type="match status" value="1"/>
</dbReference>
<dbReference type="PANTHER" id="PTHR36455">
    <property type="match status" value="1"/>
</dbReference>
<proteinExistence type="predicted"/>
<dbReference type="Pfam" id="PF05717">
    <property type="entry name" value="TnpB_IS66"/>
    <property type="match status" value="1"/>
</dbReference>
<gene>
    <name evidence="1" type="primary">tnpB</name>
    <name evidence="1" type="ORF">IC620_01525</name>
</gene>
<dbReference type="RefSeq" id="WP_191141333.1">
    <property type="nucleotide sequence ID" value="NZ_JACXAH010000002.1"/>
</dbReference>
<keyword evidence="2" id="KW-1185">Reference proteome</keyword>
<sequence length="91" mass="10944">MLNESRIEHVYLAKGSTDLRKSIDGLAVLVQERFNLDPFSPSLFVFCNRKRDKLKILQWEHNGFWLHYRRLERGTFLWPDQDDRPPSFHQS</sequence>
<dbReference type="PANTHER" id="PTHR36455:SF1">
    <property type="entry name" value="BLR8292 PROTEIN"/>
    <property type="match status" value="1"/>
</dbReference>